<feature type="transmembrane region" description="Helical" evidence="1">
    <location>
        <begin position="6"/>
        <end position="27"/>
    </location>
</feature>
<feature type="transmembrane region" description="Helical" evidence="1">
    <location>
        <begin position="65"/>
        <end position="82"/>
    </location>
</feature>
<feature type="transmembrane region" description="Helical" evidence="1">
    <location>
        <begin position="156"/>
        <end position="183"/>
    </location>
</feature>
<dbReference type="AlphaFoldDB" id="R7B4C5"/>
<feature type="transmembrane region" description="Helical" evidence="1">
    <location>
        <begin position="39"/>
        <end position="59"/>
    </location>
</feature>
<keyword evidence="1" id="KW-0812">Transmembrane</keyword>
<protein>
    <submittedName>
        <fullName evidence="2">Uncharacterized protein</fullName>
    </submittedName>
</protein>
<sequence>MNENVIFVINYIFYNVGSLACPVFESTVLKSKYGVVKNILIYAAMFFVPTLIKFNLPVYGDGQNAISLLINVMYVIYLKVCYDEKLGKCIFVHAMFVTVSVLSSLVWSFMPNPLSTNYEIDTTIGYLCATPLVFSLYFILTRVINIMQKKNIRMAYSVAVLAFAFSTYSVFASYMSVAVGLYIYKSPAYIIPLGIMLIFMLVTMSIAFALAYIKSNELELKSHLTRLETARSLEEESYRRTLERIEAMAKLRHDFYGQLQAARYLLEASPEEGRKMLEDMRKQVGAYE</sequence>
<feature type="transmembrane region" description="Helical" evidence="1">
    <location>
        <begin position="189"/>
        <end position="213"/>
    </location>
</feature>
<keyword evidence="1" id="KW-1133">Transmembrane helix</keyword>
<comment type="caution">
    <text evidence="2">The sequence shown here is derived from an EMBL/GenBank/DDBJ whole genome shotgun (WGS) entry which is preliminary data.</text>
</comment>
<organism evidence="2 3">
    <name type="scientific">Bacteroides pectinophilus CAG:437</name>
    <dbReference type="NCBI Taxonomy" id="1263051"/>
    <lineage>
        <taxon>Bacteria</taxon>
        <taxon>Bacillati</taxon>
        <taxon>Bacillota</taxon>
        <taxon>Clostridia</taxon>
        <taxon>Eubacteriales</taxon>
    </lineage>
</organism>
<dbReference type="Proteomes" id="UP000018141">
    <property type="component" value="Unassembled WGS sequence"/>
</dbReference>
<name>R7B4C5_9FIRM</name>
<feature type="transmembrane region" description="Helical" evidence="1">
    <location>
        <begin position="89"/>
        <end position="109"/>
    </location>
</feature>
<evidence type="ECO:0000313" key="3">
    <source>
        <dbReference type="Proteomes" id="UP000018141"/>
    </source>
</evidence>
<evidence type="ECO:0000256" key="1">
    <source>
        <dbReference type="SAM" id="Phobius"/>
    </source>
</evidence>
<feature type="transmembrane region" description="Helical" evidence="1">
    <location>
        <begin position="124"/>
        <end position="144"/>
    </location>
</feature>
<reference evidence="2" key="1">
    <citation type="submission" date="2012-11" db="EMBL/GenBank/DDBJ databases">
        <title>Dependencies among metagenomic species, viruses, plasmids and units of genetic variation.</title>
        <authorList>
            <person name="Nielsen H.B."/>
            <person name="Almeida M."/>
            <person name="Juncker A.S."/>
            <person name="Rasmussen S."/>
            <person name="Li J."/>
            <person name="Sunagawa S."/>
            <person name="Plichta D."/>
            <person name="Gautier L."/>
            <person name="Le Chatelier E."/>
            <person name="Peletier E."/>
            <person name="Bonde I."/>
            <person name="Nielsen T."/>
            <person name="Manichanh C."/>
            <person name="Arumugam M."/>
            <person name="Batto J."/>
            <person name="Santos M.B.Q.D."/>
            <person name="Blom N."/>
            <person name="Borruel N."/>
            <person name="Burgdorf K.S."/>
            <person name="Boumezbeur F."/>
            <person name="Casellas F."/>
            <person name="Dore J."/>
            <person name="Guarner F."/>
            <person name="Hansen T."/>
            <person name="Hildebrand F."/>
            <person name="Kaas R.S."/>
            <person name="Kennedy S."/>
            <person name="Kristiansen K."/>
            <person name="Kultima J.R."/>
            <person name="Leonard P."/>
            <person name="Levenez F."/>
            <person name="Lund O."/>
            <person name="Moumen B."/>
            <person name="Le Paslier D."/>
            <person name="Pons N."/>
            <person name="Pedersen O."/>
            <person name="Prifti E."/>
            <person name="Qin J."/>
            <person name="Raes J."/>
            <person name="Tap J."/>
            <person name="Tims S."/>
            <person name="Ussery D.W."/>
            <person name="Yamada T."/>
            <person name="MetaHit consortium"/>
            <person name="Renault P."/>
            <person name="Sicheritz-Ponten T."/>
            <person name="Bork P."/>
            <person name="Wang J."/>
            <person name="Brunak S."/>
            <person name="Ehrlich S.D."/>
        </authorList>
    </citation>
    <scope>NUCLEOTIDE SEQUENCE [LARGE SCALE GENOMIC DNA]</scope>
</reference>
<gene>
    <name evidence="2" type="ORF">BN656_01942</name>
</gene>
<proteinExistence type="predicted"/>
<keyword evidence="1" id="KW-0472">Membrane</keyword>
<dbReference type="EMBL" id="CBHH010000053">
    <property type="protein sequence ID" value="CDD58099.1"/>
    <property type="molecule type" value="Genomic_DNA"/>
</dbReference>
<evidence type="ECO:0000313" key="2">
    <source>
        <dbReference type="EMBL" id="CDD58099.1"/>
    </source>
</evidence>
<accession>R7B4C5</accession>